<name>A0A1M5GS38_9BRAD</name>
<sequence>MRRPASIRLPKNVLFQDDAARPDLEALQTAKDRQDESHQKLDEFIAAALAELGGGDQPA</sequence>
<dbReference type="RefSeq" id="WP_079564275.1">
    <property type="nucleotide sequence ID" value="NZ_LT670818.1"/>
</dbReference>
<dbReference type="Proteomes" id="UP000190675">
    <property type="component" value="Chromosome I"/>
</dbReference>
<organism evidence="1 2">
    <name type="scientific">Bradyrhizobium erythrophlei</name>
    <dbReference type="NCBI Taxonomy" id="1437360"/>
    <lineage>
        <taxon>Bacteria</taxon>
        <taxon>Pseudomonadati</taxon>
        <taxon>Pseudomonadota</taxon>
        <taxon>Alphaproteobacteria</taxon>
        <taxon>Hyphomicrobiales</taxon>
        <taxon>Nitrobacteraceae</taxon>
        <taxon>Bradyrhizobium</taxon>
    </lineage>
</organism>
<evidence type="ECO:0000313" key="2">
    <source>
        <dbReference type="Proteomes" id="UP000190675"/>
    </source>
</evidence>
<protein>
    <submittedName>
        <fullName evidence="1">Uncharacterized protein</fullName>
    </submittedName>
</protein>
<dbReference type="AlphaFoldDB" id="A0A1M5GS38"/>
<proteinExistence type="predicted"/>
<dbReference type="EMBL" id="LT670818">
    <property type="protein sequence ID" value="SHG06443.1"/>
    <property type="molecule type" value="Genomic_DNA"/>
</dbReference>
<accession>A0A1M5GS38</accession>
<gene>
    <name evidence="1" type="ORF">SAMN05444169_0339</name>
</gene>
<reference evidence="1 2" key="1">
    <citation type="submission" date="2016-11" db="EMBL/GenBank/DDBJ databases">
        <authorList>
            <person name="Jaros S."/>
            <person name="Januszkiewicz K."/>
            <person name="Wedrychowicz H."/>
        </authorList>
    </citation>
    <scope>NUCLEOTIDE SEQUENCE [LARGE SCALE GENOMIC DNA]</scope>
    <source>
        <strain evidence="1 2">GAS242</strain>
    </source>
</reference>
<evidence type="ECO:0000313" key="1">
    <source>
        <dbReference type="EMBL" id="SHG06443.1"/>
    </source>
</evidence>